<gene>
    <name evidence="2" type="ORF">CBM2587_A150081</name>
</gene>
<evidence type="ECO:0000313" key="2">
    <source>
        <dbReference type="EMBL" id="SOY46013.1"/>
    </source>
</evidence>
<feature type="compositionally biased region" description="Pro residues" evidence="1">
    <location>
        <begin position="199"/>
        <end position="225"/>
    </location>
</feature>
<reference evidence="2" key="1">
    <citation type="submission" date="2018-01" db="EMBL/GenBank/DDBJ databases">
        <authorList>
            <person name="Clerissi C."/>
        </authorList>
    </citation>
    <scope>NUCLEOTIDE SEQUENCE</scope>
    <source>
        <strain evidence="2">Cupriavidus sp. LMG 19464</strain>
    </source>
</reference>
<dbReference type="EMBL" id="OFSQ01000007">
    <property type="protein sequence ID" value="SOY46013.1"/>
    <property type="molecule type" value="Genomic_DNA"/>
</dbReference>
<feature type="compositionally biased region" description="Pro residues" evidence="1">
    <location>
        <begin position="103"/>
        <end position="114"/>
    </location>
</feature>
<dbReference type="AlphaFoldDB" id="A0A375BI45"/>
<protein>
    <submittedName>
        <fullName evidence="2">Uncharacterized protein</fullName>
    </submittedName>
</protein>
<evidence type="ECO:0000256" key="1">
    <source>
        <dbReference type="SAM" id="MobiDB-lite"/>
    </source>
</evidence>
<dbReference type="Proteomes" id="UP000256780">
    <property type="component" value="Chromosome CBM2587_a"/>
</dbReference>
<organism evidence="2">
    <name type="scientific">Cupriavidus taiwanensis</name>
    <dbReference type="NCBI Taxonomy" id="164546"/>
    <lineage>
        <taxon>Bacteria</taxon>
        <taxon>Pseudomonadati</taxon>
        <taxon>Pseudomonadota</taxon>
        <taxon>Betaproteobacteria</taxon>
        <taxon>Burkholderiales</taxon>
        <taxon>Burkholderiaceae</taxon>
        <taxon>Cupriavidus</taxon>
    </lineage>
</organism>
<feature type="region of interest" description="Disordered" evidence="1">
    <location>
        <begin position="195"/>
        <end position="227"/>
    </location>
</feature>
<feature type="compositionally biased region" description="Basic residues" evidence="1">
    <location>
        <begin position="91"/>
        <end position="100"/>
    </location>
</feature>
<accession>A0A375BI45</accession>
<proteinExistence type="predicted"/>
<sequence length="305" mass="32034">MWQTICSAYENLERGPAGKVSAACSTGRCRQVRRRVHTAWHSCGRCPRRAKPCCRRTRGGCWRSCSSTTGPSWRPGKLSVEGPGRCQARWRRPRAARRAQRPMPVPGAPPDGPVVPRPPVPVLGASGPLPRVVLEPVTEGEPVEPEGAATPDAPAARPAPASVPWRVPEARELPGLSPPSVMLVPVPGVPGLPGVPGVPDGPVPALPPPELPPEPPPPPAPPPPCANAAPLASAVQASQAIIHVRAFIVVSLRRKHGSRKGRSTRARVLPRTPLQGLPVPAGKSYLKPHGPGFAAAGRGISRRAP</sequence>
<feature type="region of interest" description="Disordered" evidence="1">
    <location>
        <begin position="91"/>
        <end position="114"/>
    </location>
</feature>
<comment type="caution">
    <text evidence="2">The sequence shown here is derived from an EMBL/GenBank/DDBJ whole genome shotgun (WGS) entry which is preliminary data.</text>
</comment>
<name>A0A375BI45_9BURK</name>
<feature type="region of interest" description="Disordered" evidence="1">
    <location>
        <begin position="273"/>
        <end position="305"/>
    </location>
</feature>
<feature type="region of interest" description="Disordered" evidence="1">
    <location>
        <begin position="138"/>
        <end position="161"/>
    </location>
</feature>